<sequence>MMQFPHSRMRIFSSKIEALNFYREGSDDEDKVTQEDQEFKIKYYVVFGVQVTRDRLINLFYHDMAGARAVMMSYPDAKLKTFSSKEDALQFYHEGSADDEADETEGSGGL</sequence>
<reference evidence="1" key="2">
    <citation type="submission" date="2020-05" db="UniProtKB">
        <authorList>
            <consortium name="EnsemblMetazoa"/>
        </authorList>
    </citation>
    <scope>IDENTIFICATION</scope>
    <source>
        <strain evidence="1">WRAIR2</strain>
    </source>
</reference>
<dbReference type="AlphaFoldDB" id="A0A182NW54"/>
<accession>A0A182NW54</accession>
<evidence type="ECO:0000313" key="2">
    <source>
        <dbReference type="Proteomes" id="UP000075884"/>
    </source>
</evidence>
<protein>
    <submittedName>
        <fullName evidence="1">Uncharacterized protein</fullName>
    </submittedName>
</protein>
<keyword evidence="2" id="KW-1185">Reference proteome</keyword>
<dbReference type="Proteomes" id="UP000075884">
    <property type="component" value="Unassembled WGS sequence"/>
</dbReference>
<organism evidence="1 2">
    <name type="scientific">Anopheles dirus</name>
    <dbReference type="NCBI Taxonomy" id="7168"/>
    <lineage>
        <taxon>Eukaryota</taxon>
        <taxon>Metazoa</taxon>
        <taxon>Ecdysozoa</taxon>
        <taxon>Arthropoda</taxon>
        <taxon>Hexapoda</taxon>
        <taxon>Insecta</taxon>
        <taxon>Pterygota</taxon>
        <taxon>Neoptera</taxon>
        <taxon>Endopterygota</taxon>
        <taxon>Diptera</taxon>
        <taxon>Nematocera</taxon>
        <taxon>Culicoidea</taxon>
        <taxon>Culicidae</taxon>
        <taxon>Anophelinae</taxon>
        <taxon>Anopheles</taxon>
    </lineage>
</organism>
<evidence type="ECO:0000313" key="1">
    <source>
        <dbReference type="EnsemblMetazoa" id="ADIR014138-PA"/>
    </source>
</evidence>
<name>A0A182NW54_9DIPT</name>
<proteinExistence type="predicted"/>
<dbReference type="VEuPathDB" id="VectorBase:ADIR014138"/>
<reference evidence="2" key="1">
    <citation type="submission" date="2013-03" db="EMBL/GenBank/DDBJ databases">
        <title>The Genome Sequence of Anopheles dirus WRAIR2.</title>
        <authorList>
            <consortium name="The Broad Institute Genomics Platform"/>
            <person name="Neafsey D.E."/>
            <person name="Walton C."/>
            <person name="Walker B."/>
            <person name="Young S.K."/>
            <person name="Zeng Q."/>
            <person name="Gargeya S."/>
            <person name="Fitzgerald M."/>
            <person name="Haas B."/>
            <person name="Abouelleil A."/>
            <person name="Allen A.W."/>
            <person name="Alvarado L."/>
            <person name="Arachchi H.M."/>
            <person name="Berlin A.M."/>
            <person name="Chapman S.B."/>
            <person name="Gainer-Dewar J."/>
            <person name="Goldberg J."/>
            <person name="Griggs A."/>
            <person name="Gujja S."/>
            <person name="Hansen M."/>
            <person name="Howarth C."/>
            <person name="Imamovic A."/>
            <person name="Ireland A."/>
            <person name="Larimer J."/>
            <person name="McCowan C."/>
            <person name="Murphy C."/>
            <person name="Pearson M."/>
            <person name="Poon T.W."/>
            <person name="Priest M."/>
            <person name="Roberts A."/>
            <person name="Saif S."/>
            <person name="Shea T."/>
            <person name="Sisk P."/>
            <person name="Sykes S."/>
            <person name="Wortman J."/>
            <person name="Nusbaum C."/>
            <person name="Birren B."/>
        </authorList>
    </citation>
    <scope>NUCLEOTIDE SEQUENCE [LARGE SCALE GENOMIC DNA]</scope>
    <source>
        <strain evidence="2">WRAIR2</strain>
    </source>
</reference>
<dbReference type="EnsemblMetazoa" id="ADIR014138-RA">
    <property type="protein sequence ID" value="ADIR014138-PA"/>
    <property type="gene ID" value="ADIR014138"/>
</dbReference>